<evidence type="ECO:0000256" key="5">
    <source>
        <dbReference type="ARBA" id="ARBA00022806"/>
    </source>
</evidence>
<keyword evidence="8" id="KW-0413">Isomerase</keyword>
<dbReference type="EC" id="5.6.2.3" evidence="9"/>
<evidence type="ECO:0000256" key="8">
    <source>
        <dbReference type="ARBA" id="ARBA00023235"/>
    </source>
</evidence>
<evidence type="ECO:0000259" key="12">
    <source>
        <dbReference type="PROSITE" id="PS51199"/>
    </source>
</evidence>
<evidence type="ECO:0000256" key="2">
    <source>
        <dbReference type="ARBA" id="ARBA00022705"/>
    </source>
</evidence>
<keyword evidence="7" id="KW-0238">DNA-binding</keyword>
<dbReference type="OrthoDB" id="9773982at2"/>
<dbReference type="Gene3D" id="3.40.50.300">
    <property type="entry name" value="P-loop containing nucleotide triphosphate hydrolases"/>
    <property type="match status" value="1"/>
</dbReference>
<evidence type="ECO:0000256" key="10">
    <source>
        <dbReference type="ARBA" id="ARBA00048954"/>
    </source>
</evidence>
<comment type="similarity">
    <text evidence="1">Belongs to the helicase family. DnaB subfamily.</text>
</comment>
<keyword evidence="14" id="KW-1185">Reference proteome</keyword>
<feature type="region of interest" description="Disordered" evidence="11">
    <location>
        <begin position="406"/>
        <end position="434"/>
    </location>
</feature>
<dbReference type="AlphaFoldDB" id="A0A252F2I6"/>
<evidence type="ECO:0000256" key="9">
    <source>
        <dbReference type="ARBA" id="ARBA00044969"/>
    </source>
</evidence>
<proteinExistence type="inferred from homology"/>
<dbReference type="InterPro" id="IPR036185">
    <property type="entry name" value="DNA_heli_DnaB-like_N_sf"/>
</dbReference>
<keyword evidence="2" id="KW-0235">DNA replication</keyword>
<accession>A0A252F2I6</accession>
<dbReference type="Pfam" id="PF00772">
    <property type="entry name" value="DnaB"/>
    <property type="match status" value="1"/>
</dbReference>
<dbReference type="InterPro" id="IPR016136">
    <property type="entry name" value="DNA_helicase_N/primase_C"/>
</dbReference>
<keyword evidence="4" id="KW-0378">Hydrolase</keyword>
<dbReference type="GO" id="GO:0003677">
    <property type="term" value="F:DNA binding"/>
    <property type="evidence" value="ECO:0007669"/>
    <property type="project" value="UniProtKB-KW"/>
</dbReference>
<dbReference type="InterPro" id="IPR007694">
    <property type="entry name" value="DNA_helicase_DnaB-like_C"/>
</dbReference>
<dbReference type="PANTHER" id="PTHR30153:SF2">
    <property type="entry name" value="REPLICATIVE DNA HELICASE"/>
    <property type="match status" value="1"/>
</dbReference>
<sequence>MNQQIKPPEVGAQEAVLGAMVIEPALVPEIMRKVSAEDFTDPTCRNVYDAIRKLAISSRPVDAVTILGQLGPEYRSYISGLMDVTPTTAGWETYADQMKTESQIFRARKIFGKGMYAATKEEMQQAISDLAGIFVNVGKAEAIPLHKALLDATKELEKEPHYLKFGIDALDDGRLFAEYGDMIIIGARPSVGKTDLALQFAREMSMKDKVGFFSLETAVPKLATRWQSASATVYLDHLKTRKLTQGEYIAIAHANNRDSKYCDMHFVSAAGMTTDDVIDVSIKNQFKIIFIDYLQLIQGKGERDETVRISNISMALHRFAQGTGTTVIALSQLSRAGKNGAGMETLRGSGQIEQDADIVFMLELKDPDDPDSMRTLSIEKNKEGKRGHCMLRFDGGHQRFEYVPPYRKTEKSTERPKKATAEQMNMFPDRRDAI</sequence>
<keyword evidence="6" id="KW-0067">ATP-binding</keyword>
<evidence type="ECO:0000256" key="1">
    <source>
        <dbReference type="ARBA" id="ARBA00008428"/>
    </source>
</evidence>
<name>A0A252F2I6_9FIRM</name>
<keyword evidence="3" id="KW-0547">Nucleotide-binding</keyword>
<dbReference type="GO" id="GO:0005524">
    <property type="term" value="F:ATP binding"/>
    <property type="evidence" value="ECO:0007669"/>
    <property type="project" value="UniProtKB-KW"/>
</dbReference>
<evidence type="ECO:0000313" key="13">
    <source>
        <dbReference type="EMBL" id="OUM20018.1"/>
    </source>
</evidence>
<dbReference type="GO" id="GO:0006260">
    <property type="term" value="P:DNA replication"/>
    <property type="evidence" value="ECO:0007669"/>
    <property type="project" value="UniProtKB-KW"/>
</dbReference>
<dbReference type="Proteomes" id="UP000194903">
    <property type="component" value="Unassembled WGS sequence"/>
</dbReference>
<dbReference type="GO" id="GO:0016787">
    <property type="term" value="F:hydrolase activity"/>
    <property type="evidence" value="ECO:0007669"/>
    <property type="project" value="UniProtKB-KW"/>
</dbReference>
<dbReference type="RefSeq" id="WP_087020670.1">
    <property type="nucleotide sequence ID" value="NZ_NHOC01000008.1"/>
</dbReference>
<keyword evidence="5" id="KW-0347">Helicase</keyword>
<dbReference type="EMBL" id="NHOC01000008">
    <property type="protein sequence ID" value="OUM20018.1"/>
    <property type="molecule type" value="Genomic_DNA"/>
</dbReference>
<evidence type="ECO:0000256" key="11">
    <source>
        <dbReference type="SAM" id="MobiDB-lite"/>
    </source>
</evidence>
<evidence type="ECO:0000313" key="14">
    <source>
        <dbReference type="Proteomes" id="UP000194903"/>
    </source>
</evidence>
<gene>
    <name evidence="13" type="ORF">CBW42_09755</name>
</gene>
<evidence type="ECO:0000256" key="3">
    <source>
        <dbReference type="ARBA" id="ARBA00022741"/>
    </source>
</evidence>
<comment type="catalytic activity">
    <reaction evidence="10">
        <text>ATP + H2O = ADP + phosphate + H(+)</text>
        <dbReference type="Rhea" id="RHEA:13065"/>
        <dbReference type="ChEBI" id="CHEBI:15377"/>
        <dbReference type="ChEBI" id="CHEBI:15378"/>
        <dbReference type="ChEBI" id="CHEBI:30616"/>
        <dbReference type="ChEBI" id="CHEBI:43474"/>
        <dbReference type="ChEBI" id="CHEBI:456216"/>
        <dbReference type="EC" id="5.6.2.3"/>
    </reaction>
</comment>
<dbReference type="InterPro" id="IPR027417">
    <property type="entry name" value="P-loop_NTPase"/>
</dbReference>
<dbReference type="PANTHER" id="PTHR30153">
    <property type="entry name" value="REPLICATIVE DNA HELICASE DNAB"/>
    <property type="match status" value="1"/>
</dbReference>
<evidence type="ECO:0000256" key="4">
    <source>
        <dbReference type="ARBA" id="ARBA00022801"/>
    </source>
</evidence>
<dbReference type="SUPFAM" id="SSF52540">
    <property type="entry name" value="P-loop containing nucleoside triphosphate hydrolases"/>
    <property type="match status" value="1"/>
</dbReference>
<dbReference type="GO" id="GO:0043139">
    <property type="term" value="F:5'-3' DNA helicase activity"/>
    <property type="evidence" value="ECO:0007669"/>
    <property type="project" value="UniProtKB-EC"/>
</dbReference>
<dbReference type="Pfam" id="PF03796">
    <property type="entry name" value="DnaB_C"/>
    <property type="match status" value="1"/>
</dbReference>
<dbReference type="Gene3D" id="1.10.860.10">
    <property type="entry name" value="DNAb Helicase, Chain A"/>
    <property type="match status" value="1"/>
</dbReference>
<dbReference type="InterPro" id="IPR007693">
    <property type="entry name" value="DNA_helicase_DnaB-like_N"/>
</dbReference>
<comment type="caution">
    <text evidence="13">The sequence shown here is derived from an EMBL/GenBank/DDBJ whole genome shotgun (WGS) entry which is preliminary data.</text>
</comment>
<dbReference type="SUPFAM" id="SSF48024">
    <property type="entry name" value="N-terminal domain of DnaB helicase"/>
    <property type="match status" value="1"/>
</dbReference>
<protein>
    <recommendedName>
        <fullName evidence="9">DNA 5'-3' helicase</fullName>
        <ecNumber evidence="9">5.6.2.3</ecNumber>
    </recommendedName>
</protein>
<reference evidence="13 14" key="1">
    <citation type="submission" date="2017-05" db="EMBL/GenBank/DDBJ databases">
        <title>Butyricicoccus porcorum sp. nov. a butyrate-producing bacterium from the swine intestinal tract.</title>
        <authorList>
            <person name="Trachsel J."/>
            <person name="Humphrey S."/>
            <person name="Allen H.K."/>
        </authorList>
    </citation>
    <scope>NUCLEOTIDE SEQUENCE [LARGE SCALE GENOMIC DNA]</scope>
    <source>
        <strain evidence="13">BB10</strain>
    </source>
</reference>
<evidence type="ECO:0000256" key="7">
    <source>
        <dbReference type="ARBA" id="ARBA00023125"/>
    </source>
</evidence>
<feature type="domain" description="SF4 helicase" evidence="12">
    <location>
        <begin position="156"/>
        <end position="407"/>
    </location>
</feature>
<dbReference type="GO" id="GO:0005829">
    <property type="term" value="C:cytosol"/>
    <property type="evidence" value="ECO:0007669"/>
    <property type="project" value="TreeGrafter"/>
</dbReference>
<dbReference type="PROSITE" id="PS51199">
    <property type="entry name" value="SF4_HELICASE"/>
    <property type="match status" value="1"/>
</dbReference>
<organism evidence="13 14">
    <name type="scientific">Butyricicoccus porcorum</name>
    <dbReference type="NCBI Taxonomy" id="1945634"/>
    <lineage>
        <taxon>Bacteria</taxon>
        <taxon>Bacillati</taxon>
        <taxon>Bacillota</taxon>
        <taxon>Clostridia</taxon>
        <taxon>Eubacteriales</taxon>
        <taxon>Butyricicoccaceae</taxon>
        <taxon>Butyricicoccus</taxon>
    </lineage>
</organism>
<feature type="compositionally biased region" description="Basic and acidic residues" evidence="11">
    <location>
        <begin position="407"/>
        <end position="420"/>
    </location>
</feature>
<evidence type="ECO:0000256" key="6">
    <source>
        <dbReference type="ARBA" id="ARBA00022840"/>
    </source>
</evidence>